<dbReference type="PANTHER" id="PTHR30046">
    <property type="entry name" value="FLAGELLAR M-RING PROTEIN"/>
    <property type="match status" value="1"/>
</dbReference>
<evidence type="ECO:0000256" key="9">
    <source>
        <dbReference type="SAM" id="Coils"/>
    </source>
</evidence>
<dbReference type="GO" id="GO:0071973">
    <property type="term" value="P:bacterial-type flagellum-dependent cell motility"/>
    <property type="evidence" value="ECO:0007669"/>
    <property type="project" value="InterPro"/>
</dbReference>
<evidence type="ECO:0000256" key="10">
    <source>
        <dbReference type="SAM" id="MobiDB-lite"/>
    </source>
</evidence>
<comment type="similarity">
    <text evidence="3">Belongs to the FliF family.</text>
</comment>
<dbReference type="NCBIfam" id="TIGR00206">
    <property type="entry name" value="fliF"/>
    <property type="match status" value="1"/>
</dbReference>
<evidence type="ECO:0000256" key="7">
    <source>
        <dbReference type="ARBA" id="ARBA00023136"/>
    </source>
</evidence>
<evidence type="ECO:0000259" key="12">
    <source>
        <dbReference type="Pfam" id="PF01514"/>
    </source>
</evidence>
<gene>
    <name evidence="14" type="ORF">MNBD_GAMMA22-2137</name>
</gene>
<comment type="subcellular location">
    <subcellularLocation>
        <location evidence="1">Bacterial flagellum basal body</location>
    </subcellularLocation>
    <subcellularLocation>
        <location evidence="2">Cell membrane</location>
        <topology evidence="2">Multi-pass membrane protein</topology>
    </subcellularLocation>
</comment>
<evidence type="ECO:0000256" key="4">
    <source>
        <dbReference type="ARBA" id="ARBA00022475"/>
    </source>
</evidence>
<feature type="region of interest" description="Disordered" evidence="10">
    <location>
        <begin position="279"/>
        <end position="345"/>
    </location>
</feature>
<keyword evidence="14" id="KW-0282">Flagellum</keyword>
<keyword evidence="14" id="KW-0969">Cilium</keyword>
<evidence type="ECO:0000256" key="8">
    <source>
        <dbReference type="ARBA" id="ARBA00023143"/>
    </source>
</evidence>
<dbReference type="AlphaFoldDB" id="A0A3B1AJN8"/>
<feature type="compositionally biased region" description="Polar residues" evidence="10">
    <location>
        <begin position="313"/>
        <end position="345"/>
    </location>
</feature>
<feature type="domain" description="Flagellar M-ring C-terminal" evidence="13">
    <location>
        <begin position="254"/>
        <end position="444"/>
    </location>
</feature>
<dbReference type="Pfam" id="PF01514">
    <property type="entry name" value="YscJ_FliF"/>
    <property type="match status" value="1"/>
</dbReference>
<dbReference type="GO" id="GO:0009431">
    <property type="term" value="C:bacterial-type flagellum basal body, MS ring"/>
    <property type="evidence" value="ECO:0007669"/>
    <property type="project" value="InterPro"/>
</dbReference>
<protein>
    <submittedName>
        <fullName evidence="14">Flagellar M-ring protein FliF</fullName>
    </submittedName>
</protein>
<dbReference type="GO" id="GO:0005886">
    <property type="term" value="C:plasma membrane"/>
    <property type="evidence" value="ECO:0007669"/>
    <property type="project" value="UniProtKB-SubCell"/>
</dbReference>
<accession>A0A3B1AJN8</accession>
<dbReference type="Gene3D" id="3.30.300.30">
    <property type="match status" value="1"/>
</dbReference>
<feature type="transmembrane region" description="Helical" evidence="11">
    <location>
        <begin position="467"/>
        <end position="485"/>
    </location>
</feature>
<organism evidence="14">
    <name type="scientific">hydrothermal vent metagenome</name>
    <dbReference type="NCBI Taxonomy" id="652676"/>
    <lineage>
        <taxon>unclassified sequences</taxon>
        <taxon>metagenomes</taxon>
        <taxon>ecological metagenomes</taxon>
    </lineage>
</organism>
<proteinExistence type="inferred from homology"/>
<evidence type="ECO:0000256" key="3">
    <source>
        <dbReference type="ARBA" id="ARBA00007971"/>
    </source>
</evidence>
<keyword evidence="6 11" id="KW-1133">Transmembrane helix</keyword>
<keyword evidence="5 11" id="KW-0812">Transmembrane</keyword>
<feature type="coiled-coil region" evidence="9">
    <location>
        <begin position="514"/>
        <end position="541"/>
    </location>
</feature>
<dbReference type="PRINTS" id="PR01009">
    <property type="entry name" value="FLGMRINGFLIF"/>
</dbReference>
<dbReference type="PANTHER" id="PTHR30046:SF0">
    <property type="entry name" value="FLAGELLAR M-RING PROTEIN"/>
    <property type="match status" value="1"/>
</dbReference>
<dbReference type="InterPro" id="IPR006182">
    <property type="entry name" value="FliF_N_dom"/>
</dbReference>
<keyword evidence="7 11" id="KW-0472">Membrane</keyword>
<evidence type="ECO:0000259" key="13">
    <source>
        <dbReference type="Pfam" id="PF08345"/>
    </source>
</evidence>
<feature type="transmembrane region" description="Helical" evidence="11">
    <location>
        <begin position="21"/>
        <end position="44"/>
    </location>
</feature>
<dbReference type="InterPro" id="IPR000067">
    <property type="entry name" value="FlgMring_FliF"/>
</dbReference>
<keyword evidence="4" id="KW-1003">Cell membrane</keyword>
<keyword evidence="9" id="KW-0175">Coiled coil</keyword>
<keyword evidence="14" id="KW-0966">Cell projection</keyword>
<dbReference type="EMBL" id="UOFS01000014">
    <property type="protein sequence ID" value="VAW94084.1"/>
    <property type="molecule type" value="Genomic_DNA"/>
</dbReference>
<evidence type="ECO:0000256" key="1">
    <source>
        <dbReference type="ARBA" id="ARBA00004117"/>
    </source>
</evidence>
<evidence type="ECO:0000256" key="11">
    <source>
        <dbReference type="SAM" id="Phobius"/>
    </source>
</evidence>
<evidence type="ECO:0000256" key="2">
    <source>
        <dbReference type="ARBA" id="ARBA00004651"/>
    </source>
</evidence>
<keyword evidence="8" id="KW-0975">Bacterial flagellum</keyword>
<name>A0A3B1AJN8_9ZZZZ</name>
<dbReference type="PIRSF" id="PIRSF004862">
    <property type="entry name" value="FliF"/>
    <property type="match status" value="1"/>
</dbReference>
<dbReference type="InterPro" id="IPR043427">
    <property type="entry name" value="YscJ/FliF"/>
</dbReference>
<evidence type="ECO:0000313" key="14">
    <source>
        <dbReference type="EMBL" id="VAW94084.1"/>
    </source>
</evidence>
<evidence type="ECO:0000256" key="6">
    <source>
        <dbReference type="ARBA" id="ARBA00022989"/>
    </source>
</evidence>
<dbReference type="InterPro" id="IPR013556">
    <property type="entry name" value="Flag_M-ring_C"/>
</dbReference>
<evidence type="ECO:0000256" key="5">
    <source>
        <dbReference type="ARBA" id="ARBA00022692"/>
    </source>
</evidence>
<sequence length="560" mass="61684">MDLVKVDNVNKPFVAMTALPIIRQVGLLVGLAASIAIGIYAVLWSQEAGFVPLASNLPARETSKIISILQTAALEYKIDQASGNVLVKASELQNAKLKMAAEGISASADVGYELLEEEQGISTSQFMENVRYQRAVQGELSRTISSMTYIKSARVHLAIPKQTPFIRSKRKSSASVFLDLYSGRQLNDEQVSSIVSLVAMSIPNLRIENVAVIDNKGRLLSSNKKESGVELSNTQLKYTRKIENDFASRIDNILLPIVGYGKMKAQVVANIDFDQIEKTREEFDSEQPSIRSERKVEEQSTGNSLPIGIPGALSNQPPGTANKNTKTLSNRTSGPPSRNSKQSTLNYELNKTISHTRYSAAKIRRLTVAVVVDNKLELIEQAAVKPVTKPAEGAEPVVAAAIKKVLTSVPRTEAELVSFTTLVKDAIGFNAIRGDRVNVINVPFVKPEKIEAIPDIPIWKQDWVLDIAKQALGIIFVLYLVFGILRPVMRKLATHQEVIIPDEEQNEAQIDEDQVTLSEEAEQQKKLLDKHEDNLTIAKSMVAQDPKLVAQVVKNWVSNE</sequence>
<dbReference type="InterPro" id="IPR045851">
    <property type="entry name" value="AMP-bd_C_sf"/>
</dbReference>
<reference evidence="14" key="1">
    <citation type="submission" date="2018-06" db="EMBL/GenBank/DDBJ databases">
        <authorList>
            <person name="Zhirakovskaya E."/>
        </authorList>
    </citation>
    <scope>NUCLEOTIDE SEQUENCE</scope>
</reference>
<feature type="domain" description="Flagellar M-ring N-terminal" evidence="12">
    <location>
        <begin position="48"/>
        <end position="221"/>
    </location>
</feature>
<dbReference type="GO" id="GO:0003774">
    <property type="term" value="F:cytoskeletal motor activity"/>
    <property type="evidence" value="ECO:0007669"/>
    <property type="project" value="InterPro"/>
</dbReference>
<dbReference type="Pfam" id="PF08345">
    <property type="entry name" value="YscJ_FliF_C"/>
    <property type="match status" value="1"/>
</dbReference>